<dbReference type="SUPFAM" id="SSF109604">
    <property type="entry name" value="HD-domain/PDEase-like"/>
    <property type="match status" value="1"/>
</dbReference>
<proteinExistence type="predicted"/>
<dbReference type="PANTHER" id="PTHR21174">
    <property type="match status" value="1"/>
</dbReference>
<dbReference type="OrthoDB" id="9808993at2"/>
<name>A0A1H9XFV8_9MICO</name>
<dbReference type="InterPro" id="IPR009218">
    <property type="entry name" value="HD_phosphohydro"/>
</dbReference>
<dbReference type="AlphaFoldDB" id="A0A1H9XFV8"/>
<dbReference type="Proteomes" id="UP000199019">
    <property type="component" value="Unassembled WGS sequence"/>
</dbReference>
<accession>A0A1H9XFV8</accession>
<keyword evidence="2" id="KW-1185">Reference proteome</keyword>
<sequence length="217" mass="24004">MPALLTWWKLDIATLAPEAHSDAVEAIGRDLLQRLEEPHRSYHSARHVVEMYAAVEELEREGVVTEREAALAGVAACFHDAVYDPQAPPGANEVDSAALAVRCLMALGLDAGDVEQVRRLVLATERHEAPLDDGLDAAFHDADLWILAAPEERFDEYCAQVRQEYAAVPDAAYAAGRTALLEPFLRRDTVYATRHGRRVWGERARVNVARELARLSG</sequence>
<dbReference type="PANTHER" id="PTHR21174:SF0">
    <property type="entry name" value="HD PHOSPHOHYDROLASE FAMILY PROTEIN-RELATED"/>
    <property type="match status" value="1"/>
</dbReference>
<reference evidence="2" key="1">
    <citation type="submission" date="2016-10" db="EMBL/GenBank/DDBJ databases">
        <authorList>
            <person name="Varghese N."/>
            <person name="Submissions S."/>
        </authorList>
    </citation>
    <scope>NUCLEOTIDE SEQUENCE [LARGE SCALE GENOMIC DNA]</scope>
    <source>
        <strain evidence="2">CGMCC 1.6963</strain>
    </source>
</reference>
<organism evidence="1 2">
    <name type="scientific">Pedococcus cremeus</name>
    <dbReference type="NCBI Taxonomy" id="587636"/>
    <lineage>
        <taxon>Bacteria</taxon>
        <taxon>Bacillati</taxon>
        <taxon>Actinomycetota</taxon>
        <taxon>Actinomycetes</taxon>
        <taxon>Micrococcales</taxon>
        <taxon>Intrasporangiaceae</taxon>
        <taxon>Pedococcus</taxon>
    </lineage>
</organism>
<evidence type="ECO:0000313" key="2">
    <source>
        <dbReference type="Proteomes" id="UP000199019"/>
    </source>
</evidence>
<dbReference type="RefSeq" id="WP_091761564.1">
    <property type="nucleotide sequence ID" value="NZ_FOHB01000008.1"/>
</dbReference>
<dbReference type="EMBL" id="FOHB01000008">
    <property type="protein sequence ID" value="SES45070.1"/>
    <property type="molecule type" value="Genomic_DNA"/>
</dbReference>
<dbReference type="Gene3D" id="1.10.3210.10">
    <property type="entry name" value="Hypothetical protein af1432"/>
    <property type="match status" value="1"/>
</dbReference>
<dbReference type="PIRSF" id="PIRSF035170">
    <property type="entry name" value="HD_phosphohydro"/>
    <property type="match status" value="1"/>
</dbReference>
<dbReference type="STRING" id="587636.SAMN05216199_3740"/>
<dbReference type="GO" id="GO:0016787">
    <property type="term" value="F:hydrolase activity"/>
    <property type="evidence" value="ECO:0007669"/>
    <property type="project" value="UniProtKB-KW"/>
</dbReference>
<gene>
    <name evidence="1" type="ORF">SAMN05216199_3740</name>
</gene>
<protein>
    <submittedName>
        <fullName evidence="1">Predicted metal-dependent phosphohydrolase, HD superfamily</fullName>
    </submittedName>
</protein>
<keyword evidence="1" id="KW-0378">Hydrolase</keyword>
<evidence type="ECO:0000313" key="1">
    <source>
        <dbReference type="EMBL" id="SES45070.1"/>
    </source>
</evidence>